<evidence type="ECO:0000313" key="2">
    <source>
        <dbReference type="Proteomes" id="UP000735302"/>
    </source>
</evidence>
<dbReference type="EMBL" id="BLXT01000429">
    <property type="protein sequence ID" value="GFN76892.1"/>
    <property type="molecule type" value="Genomic_DNA"/>
</dbReference>
<sequence>MIHDAAMGTCMIPSYANLFMGELEDKLLASAATKPKIWLRYIDDIFLIWTHGRSNLNAISAHANNFHPSIKFPSTISSSHFLDVMISLSDGILHTDP</sequence>
<evidence type="ECO:0000313" key="1">
    <source>
        <dbReference type="EMBL" id="GFN76892.1"/>
    </source>
</evidence>
<dbReference type="Proteomes" id="UP000735302">
    <property type="component" value="Unassembled WGS sequence"/>
</dbReference>
<reference evidence="1 2" key="1">
    <citation type="journal article" date="2021" name="Elife">
        <title>Chloroplast acquisition without the gene transfer in kleptoplastic sea slugs, Plakobranchus ocellatus.</title>
        <authorList>
            <person name="Maeda T."/>
            <person name="Takahashi S."/>
            <person name="Yoshida T."/>
            <person name="Shimamura S."/>
            <person name="Takaki Y."/>
            <person name="Nagai Y."/>
            <person name="Toyoda A."/>
            <person name="Suzuki Y."/>
            <person name="Arimoto A."/>
            <person name="Ishii H."/>
            <person name="Satoh N."/>
            <person name="Nishiyama T."/>
            <person name="Hasebe M."/>
            <person name="Maruyama T."/>
            <person name="Minagawa J."/>
            <person name="Obokata J."/>
            <person name="Shigenobu S."/>
        </authorList>
    </citation>
    <scope>NUCLEOTIDE SEQUENCE [LARGE SCALE GENOMIC DNA]</scope>
</reference>
<gene>
    <name evidence="1" type="ORF">PoB_000339800</name>
</gene>
<proteinExistence type="predicted"/>
<dbReference type="PANTHER" id="PTHR21301">
    <property type="entry name" value="REVERSE TRANSCRIPTASE"/>
    <property type="match status" value="1"/>
</dbReference>
<organism evidence="1 2">
    <name type="scientific">Plakobranchus ocellatus</name>
    <dbReference type="NCBI Taxonomy" id="259542"/>
    <lineage>
        <taxon>Eukaryota</taxon>
        <taxon>Metazoa</taxon>
        <taxon>Spiralia</taxon>
        <taxon>Lophotrochozoa</taxon>
        <taxon>Mollusca</taxon>
        <taxon>Gastropoda</taxon>
        <taxon>Heterobranchia</taxon>
        <taxon>Euthyneura</taxon>
        <taxon>Panpulmonata</taxon>
        <taxon>Sacoglossa</taxon>
        <taxon>Placobranchoidea</taxon>
        <taxon>Plakobranchidae</taxon>
        <taxon>Plakobranchus</taxon>
    </lineage>
</organism>
<evidence type="ECO:0008006" key="3">
    <source>
        <dbReference type="Google" id="ProtNLM"/>
    </source>
</evidence>
<comment type="caution">
    <text evidence="1">The sequence shown here is derived from an EMBL/GenBank/DDBJ whole genome shotgun (WGS) entry which is preliminary data.</text>
</comment>
<protein>
    <recommendedName>
        <fullName evidence="3">Reverse transcriptase domain-containing protein</fullName>
    </recommendedName>
</protein>
<keyword evidence="2" id="KW-1185">Reference proteome</keyword>
<accession>A0AAV3Y2Q6</accession>
<name>A0AAV3Y2Q6_9GAST</name>
<dbReference type="AlphaFoldDB" id="A0AAV3Y2Q6"/>
<dbReference type="PANTHER" id="PTHR21301:SF10">
    <property type="entry name" value="REVERSE TRANSCRIPTASE DOMAIN-CONTAINING PROTEIN"/>
    <property type="match status" value="1"/>
</dbReference>